<evidence type="ECO:0000313" key="4">
    <source>
        <dbReference type="EMBL" id="QEI05248.1"/>
    </source>
</evidence>
<dbReference type="PANTHER" id="PTHR40841">
    <property type="entry name" value="SIDEROPHORE TRIACETYLFUSARININE C ESTERASE"/>
    <property type="match status" value="1"/>
</dbReference>
<gene>
    <name evidence="4" type="ORF">FXN63_04905</name>
</gene>
<evidence type="ECO:0000256" key="2">
    <source>
        <dbReference type="ARBA" id="ARBA00022801"/>
    </source>
</evidence>
<evidence type="ECO:0000256" key="3">
    <source>
        <dbReference type="SAM" id="MobiDB-lite"/>
    </source>
</evidence>
<protein>
    <submittedName>
        <fullName evidence="4">Alpha/beta hydrolase</fullName>
    </submittedName>
</protein>
<dbReference type="InterPro" id="IPR052558">
    <property type="entry name" value="Siderophore_Hydrolase_D"/>
</dbReference>
<sequence>MDRPGWFQGRVAAADAGRDQPEIPDGAAARYLHGGFAGRAGWREPLSAVLSSPRPLAGETRWQVETLAPPRALGQSPSETPAPWRSVDGERAYTVQVVSPLHTDPDTCLPLLYALDGELVLAALHALPACPVRVVAISHDSDRKSGRAYDYTPPIAQRGVLHDPRVPEWRAGGADAFLSFIVDTLQPEVAEAFAVDPDCQILYGHSYGGLFVLHALSTRPHAFSAYLAASPALWWFELQASRPIQLVETLAAQSLTHAVDVVVTAGGQEAWHPVAIGADGTPASRSGGVPTLPAARGLAALLANVPGVHARFHDFPQATHHTMLAESARFALDFAAHAAASHAPSASPLSR</sequence>
<dbReference type="OrthoDB" id="9784036at2"/>
<keyword evidence="5" id="KW-1185">Reference proteome</keyword>
<proteinExistence type="inferred from homology"/>
<accession>A0A5C0ASP2</accession>
<organism evidence="4 5">
    <name type="scientific">Pigmentiphaga aceris</name>
    <dbReference type="NCBI Taxonomy" id="1940612"/>
    <lineage>
        <taxon>Bacteria</taxon>
        <taxon>Pseudomonadati</taxon>
        <taxon>Pseudomonadota</taxon>
        <taxon>Betaproteobacteria</taxon>
        <taxon>Burkholderiales</taxon>
        <taxon>Alcaligenaceae</taxon>
        <taxon>Pigmentiphaga</taxon>
    </lineage>
</organism>
<dbReference type="KEGG" id="pacr:FXN63_04905"/>
<dbReference type="GO" id="GO:0016788">
    <property type="term" value="F:hydrolase activity, acting on ester bonds"/>
    <property type="evidence" value="ECO:0007669"/>
    <property type="project" value="TreeGrafter"/>
</dbReference>
<feature type="region of interest" description="Disordered" evidence="3">
    <location>
        <begin position="68"/>
        <end position="87"/>
    </location>
</feature>
<comment type="similarity">
    <text evidence="1">Belongs to the esterase D family.</text>
</comment>
<dbReference type="SUPFAM" id="SSF53474">
    <property type="entry name" value="alpha/beta-Hydrolases"/>
    <property type="match status" value="1"/>
</dbReference>
<dbReference type="Proteomes" id="UP000325161">
    <property type="component" value="Chromosome"/>
</dbReference>
<dbReference type="Pfam" id="PF00756">
    <property type="entry name" value="Esterase"/>
    <property type="match status" value="1"/>
</dbReference>
<evidence type="ECO:0000256" key="1">
    <source>
        <dbReference type="ARBA" id="ARBA00005622"/>
    </source>
</evidence>
<evidence type="ECO:0000313" key="5">
    <source>
        <dbReference type="Proteomes" id="UP000325161"/>
    </source>
</evidence>
<reference evidence="4 5" key="1">
    <citation type="submission" date="2019-08" db="EMBL/GenBank/DDBJ databases">
        <title>Amphibian skin-associated Pigmentiphaga: genome sequence and occurrence across geography and hosts.</title>
        <authorList>
            <person name="Bletz M.C."/>
            <person name="Bunk B."/>
            <person name="Sproeer C."/>
            <person name="Biwer P."/>
            <person name="Reiter S."/>
            <person name="Rabemananjara F.C.E."/>
            <person name="Schulz S."/>
            <person name="Overmann J."/>
            <person name="Vences M."/>
        </authorList>
    </citation>
    <scope>NUCLEOTIDE SEQUENCE [LARGE SCALE GENOMIC DNA]</scope>
    <source>
        <strain evidence="4 5">Mada1488</strain>
    </source>
</reference>
<dbReference type="InterPro" id="IPR029058">
    <property type="entry name" value="AB_hydrolase_fold"/>
</dbReference>
<dbReference type="AlphaFoldDB" id="A0A5C0ASP2"/>
<name>A0A5C0ASP2_9BURK</name>
<dbReference type="Gene3D" id="3.40.50.1820">
    <property type="entry name" value="alpha/beta hydrolase"/>
    <property type="match status" value="1"/>
</dbReference>
<dbReference type="InterPro" id="IPR000801">
    <property type="entry name" value="Esterase-like"/>
</dbReference>
<keyword evidence="2 4" id="KW-0378">Hydrolase</keyword>
<dbReference type="PANTHER" id="PTHR40841:SF2">
    <property type="entry name" value="SIDEROPHORE-DEGRADING ESTERASE (EUROFUNG)"/>
    <property type="match status" value="1"/>
</dbReference>
<dbReference type="EMBL" id="CP043046">
    <property type="protein sequence ID" value="QEI05248.1"/>
    <property type="molecule type" value="Genomic_DNA"/>
</dbReference>